<sequence length="434" mass="47444">MKLKLNYGRTILIGFAFMSICIFWQFYDNEIPRILKYTFGLGEGITGFIMALDNVFALFLLPLFGTLSDRTNTKVGKRMPFILVGTIASTILFQLLINVANVPGRLALFIVILLLLLVSMGIYRSPAVAMMPDLTPPPLRSRANAIINLMGTVGAVYTLAMISLLLKDADDQSRTNYTPLALAISIAMVVCVVILFITIRENSIRDKITKEVEAAGLSMDDADDEASKKAADAGKEPAGGAAMPAAVKRSLIFLLISVLLWFTAYNAVTTAFSRYVEEVWGLKNGAYANCLMIATIAAVISYLPIGWISSKIGRKKTILMGVALMSICYLAGAFATGYSNAIVFMFVIIGFGWASINVNSYPMVVQMSSASDIGKYTGYYYTFSMAAQVFTPIASGILLEQVSYRTLFPYAFVFSTLAFVTMLMVRHGDSERQA</sequence>
<protein>
    <submittedName>
        <fullName evidence="8">Na+/melibiose symporter</fullName>
    </submittedName>
</protein>
<dbReference type="GO" id="GO:0022857">
    <property type="term" value="F:transmembrane transporter activity"/>
    <property type="evidence" value="ECO:0007669"/>
    <property type="project" value="InterPro"/>
</dbReference>
<feature type="transmembrane region" description="Helical" evidence="6">
    <location>
        <begin position="285"/>
        <end position="305"/>
    </location>
</feature>
<feature type="transmembrane region" description="Helical" evidence="6">
    <location>
        <begin position="47"/>
        <end position="67"/>
    </location>
</feature>
<accession>A0A1H9WCT1</accession>
<comment type="subcellular location">
    <subcellularLocation>
        <location evidence="1">Cell membrane</location>
        <topology evidence="1">Multi-pass membrane protein</topology>
    </subcellularLocation>
</comment>
<keyword evidence="5 6" id="KW-0472">Membrane</keyword>
<feature type="transmembrane region" description="Helical" evidence="6">
    <location>
        <begin position="7"/>
        <end position="27"/>
    </location>
</feature>
<evidence type="ECO:0000256" key="4">
    <source>
        <dbReference type="ARBA" id="ARBA00022989"/>
    </source>
</evidence>
<feature type="transmembrane region" description="Helical" evidence="6">
    <location>
        <begin position="145"/>
        <end position="166"/>
    </location>
</feature>
<feature type="domain" description="Major facilitator superfamily (MFS) profile" evidence="7">
    <location>
        <begin position="1"/>
        <end position="203"/>
    </location>
</feature>
<feature type="transmembrane region" description="Helical" evidence="6">
    <location>
        <begin position="407"/>
        <end position="425"/>
    </location>
</feature>
<proteinExistence type="predicted"/>
<evidence type="ECO:0000256" key="2">
    <source>
        <dbReference type="ARBA" id="ARBA00022448"/>
    </source>
</evidence>
<dbReference type="SUPFAM" id="SSF103473">
    <property type="entry name" value="MFS general substrate transporter"/>
    <property type="match status" value="1"/>
</dbReference>
<dbReference type="InterPro" id="IPR020846">
    <property type="entry name" value="MFS_dom"/>
</dbReference>
<keyword evidence="3 6" id="KW-0812">Transmembrane</keyword>
<dbReference type="Proteomes" id="UP000182584">
    <property type="component" value="Unassembled WGS sequence"/>
</dbReference>
<dbReference type="GO" id="GO:0005886">
    <property type="term" value="C:plasma membrane"/>
    <property type="evidence" value="ECO:0007669"/>
    <property type="project" value="UniProtKB-SubCell"/>
</dbReference>
<feature type="domain" description="Major facilitator superfamily (MFS) profile" evidence="7">
    <location>
        <begin position="250"/>
        <end position="434"/>
    </location>
</feature>
<reference evidence="8 9" key="1">
    <citation type="submission" date="2016-10" db="EMBL/GenBank/DDBJ databases">
        <authorList>
            <person name="de Groot N.N."/>
        </authorList>
    </citation>
    <scope>NUCLEOTIDE SEQUENCE [LARGE SCALE GENOMIC DNA]</scope>
    <source>
        <strain evidence="8 9">AR40</strain>
    </source>
</reference>
<evidence type="ECO:0000313" key="8">
    <source>
        <dbReference type="EMBL" id="SES31655.1"/>
    </source>
</evidence>
<evidence type="ECO:0000256" key="6">
    <source>
        <dbReference type="SAM" id="Phobius"/>
    </source>
</evidence>
<feature type="transmembrane region" description="Helical" evidence="6">
    <location>
        <begin position="341"/>
        <end position="358"/>
    </location>
</feature>
<dbReference type="PROSITE" id="PS50850">
    <property type="entry name" value="MFS"/>
    <property type="match status" value="2"/>
</dbReference>
<dbReference type="eggNOG" id="COG2211">
    <property type="taxonomic scope" value="Bacteria"/>
</dbReference>
<dbReference type="RefSeq" id="WP_074758279.1">
    <property type="nucleotide sequence ID" value="NZ_FOGJ01000029.1"/>
</dbReference>
<name>A0A1H9WCT1_BUTFI</name>
<evidence type="ECO:0000259" key="7">
    <source>
        <dbReference type="PROSITE" id="PS50850"/>
    </source>
</evidence>
<evidence type="ECO:0000256" key="3">
    <source>
        <dbReference type="ARBA" id="ARBA00022692"/>
    </source>
</evidence>
<evidence type="ECO:0000313" key="9">
    <source>
        <dbReference type="Proteomes" id="UP000182584"/>
    </source>
</evidence>
<gene>
    <name evidence="8" type="ORF">SAMN04487884_12931</name>
</gene>
<feature type="transmembrane region" description="Helical" evidence="6">
    <location>
        <begin position="251"/>
        <end position="273"/>
    </location>
</feature>
<dbReference type="PANTHER" id="PTHR23528:SF1">
    <property type="entry name" value="MAJOR FACILITATOR SUPERFAMILY (MFS) PROFILE DOMAIN-CONTAINING PROTEIN"/>
    <property type="match status" value="1"/>
</dbReference>
<dbReference type="OrthoDB" id="7584869at2"/>
<feature type="transmembrane region" description="Helical" evidence="6">
    <location>
        <begin position="79"/>
        <end position="100"/>
    </location>
</feature>
<dbReference type="InterPro" id="IPR036259">
    <property type="entry name" value="MFS_trans_sf"/>
</dbReference>
<dbReference type="EMBL" id="FOGJ01000029">
    <property type="protein sequence ID" value="SES31655.1"/>
    <property type="molecule type" value="Genomic_DNA"/>
</dbReference>
<keyword evidence="4 6" id="KW-1133">Transmembrane helix</keyword>
<organism evidence="8 9">
    <name type="scientific">Butyrivibrio fibrisolvens</name>
    <dbReference type="NCBI Taxonomy" id="831"/>
    <lineage>
        <taxon>Bacteria</taxon>
        <taxon>Bacillati</taxon>
        <taxon>Bacillota</taxon>
        <taxon>Clostridia</taxon>
        <taxon>Lachnospirales</taxon>
        <taxon>Lachnospiraceae</taxon>
        <taxon>Butyrivibrio</taxon>
    </lineage>
</organism>
<feature type="transmembrane region" description="Helical" evidence="6">
    <location>
        <begin position="106"/>
        <end position="124"/>
    </location>
</feature>
<evidence type="ECO:0000256" key="1">
    <source>
        <dbReference type="ARBA" id="ARBA00004651"/>
    </source>
</evidence>
<feature type="transmembrane region" description="Helical" evidence="6">
    <location>
        <begin position="379"/>
        <end position="401"/>
    </location>
</feature>
<keyword evidence="2" id="KW-0813">Transport</keyword>
<dbReference type="Pfam" id="PF13347">
    <property type="entry name" value="MFS_2"/>
    <property type="match status" value="1"/>
</dbReference>
<dbReference type="Gene3D" id="1.20.1250.20">
    <property type="entry name" value="MFS general substrate transporter like domains"/>
    <property type="match status" value="2"/>
</dbReference>
<dbReference type="PANTHER" id="PTHR23528">
    <property type="match status" value="1"/>
</dbReference>
<feature type="transmembrane region" description="Helical" evidence="6">
    <location>
        <begin position="178"/>
        <end position="199"/>
    </location>
</feature>
<evidence type="ECO:0000256" key="5">
    <source>
        <dbReference type="ARBA" id="ARBA00023136"/>
    </source>
</evidence>
<dbReference type="AlphaFoldDB" id="A0A1H9WCT1"/>